<reference evidence="1" key="1">
    <citation type="submission" date="2021-01" db="EMBL/GenBank/DDBJ databases">
        <title>Description of Breznakiella homolactica.</title>
        <authorList>
            <person name="Song Y."/>
            <person name="Brune A."/>
        </authorList>
    </citation>
    <scope>NUCLEOTIDE SEQUENCE</scope>
    <source>
        <strain evidence="1">RmG30</strain>
    </source>
</reference>
<organism evidence="1 2">
    <name type="scientific">Breznakiella homolactica</name>
    <dbReference type="NCBI Taxonomy" id="2798577"/>
    <lineage>
        <taxon>Bacteria</taxon>
        <taxon>Pseudomonadati</taxon>
        <taxon>Spirochaetota</taxon>
        <taxon>Spirochaetia</taxon>
        <taxon>Spirochaetales</taxon>
        <taxon>Breznakiellaceae</taxon>
        <taxon>Breznakiella</taxon>
    </lineage>
</organism>
<dbReference type="Proteomes" id="UP000595917">
    <property type="component" value="Chromosome"/>
</dbReference>
<keyword evidence="2" id="KW-1185">Reference proteome</keyword>
<dbReference type="RefSeq" id="WP_215624842.1">
    <property type="nucleotide sequence ID" value="NZ_CP067089.2"/>
</dbReference>
<sequence length="133" mass="15342">MEPVQDLAWRAQLVLGTLERFELNSWAVAAVGPEKGLPHAENTLFRAQKSAEHRNSPFSTCRYRLLFFPKGKTEPVYTINMESSILGDWILAEQYGKNHRILEHLRGPLNYEGFRIKALEKALEKLDITEMEK</sequence>
<accession>A0A7T8B8P7</accession>
<evidence type="ECO:0000313" key="1">
    <source>
        <dbReference type="EMBL" id="QQO07536.1"/>
    </source>
</evidence>
<dbReference type="AlphaFoldDB" id="A0A7T8B8P7"/>
<dbReference type="KEGG" id="bhc:JFL75_11300"/>
<gene>
    <name evidence="1" type="ORF">JFL75_11300</name>
</gene>
<protein>
    <submittedName>
        <fullName evidence="1">Uncharacterized protein</fullName>
    </submittedName>
</protein>
<name>A0A7T8B8P7_9SPIR</name>
<evidence type="ECO:0000313" key="2">
    <source>
        <dbReference type="Proteomes" id="UP000595917"/>
    </source>
</evidence>
<dbReference type="EMBL" id="CP067089">
    <property type="protein sequence ID" value="QQO07536.1"/>
    <property type="molecule type" value="Genomic_DNA"/>
</dbReference>
<proteinExistence type="predicted"/>